<dbReference type="InParanoid" id="A0A369JBT6"/>
<organism evidence="2 3">
    <name type="scientific">Hypsizygus marmoreus</name>
    <name type="common">White beech mushroom</name>
    <name type="synonym">Agaricus marmoreus</name>
    <dbReference type="NCBI Taxonomy" id="39966"/>
    <lineage>
        <taxon>Eukaryota</taxon>
        <taxon>Fungi</taxon>
        <taxon>Dikarya</taxon>
        <taxon>Basidiomycota</taxon>
        <taxon>Agaricomycotina</taxon>
        <taxon>Agaricomycetes</taxon>
        <taxon>Agaricomycetidae</taxon>
        <taxon>Agaricales</taxon>
        <taxon>Tricholomatineae</taxon>
        <taxon>Lyophyllaceae</taxon>
        <taxon>Hypsizygus</taxon>
    </lineage>
</organism>
<keyword evidence="3" id="KW-1185">Reference proteome</keyword>
<gene>
    <name evidence="2" type="ORF">Hypma_013398</name>
</gene>
<evidence type="ECO:0000256" key="1">
    <source>
        <dbReference type="SAM" id="MobiDB-lite"/>
    </source>
</evidence>
<name>A0A369JBT6_HYPMA</name>
<sequence>MLTTLKEKPVVMRKRISKTNIAEIDRPRAGEDVEKKSENHIHVKHAEEMPVFLCPPPGKSGNDRTGAKTSAIRHQEE</sequence>
<dbReference type="EMBL" id="LUEZ02000079">
    <property type="protein sequence ID" value="RDB19571.1"/>
    <property type="molecule type" value="Genomic_DNA"/>
</dbReference>
<evidence type="ECO:0000313" key="2">
    <source>
        <dbReference type="EMBL" id="RDB19571.1"/>
    </source>
</evidence>
<comment type="caution">
    <text evidence="2">The sequence shown here is derived from an EMBL/GenBank/DDBJ whole genome shotgun (WGS) entry which is preliminary data.</text>
</comment>
<accession>A0A369JBT6</accession>
<proteinExistence type="predicted"/>
<evidence type="ECO:0000313" key="3">
    <source>
        <dbReference type="Proteomes" id="UP000076154"/>
    </source>
</evidence>
<protein>
    <submittedName>
        <fullName evidence="2">Uncharacterized protein</fullName>
    </submittedName>
</protein>
<feature type="region of interest" description="Disordered" evidence="1">
    <location>
        <begin position="51"/>
        <end position="77"/>
    </location>
</feature>
<reference evidence="2" key="1">
    <citation type="submission" date="2018-04" db="EMBL/GenBank/DDBJ databases">
        <title>Whole genome sequencing of Hypsizygus marmoreus.</title>
        <authorList>
            <person name="Choi I.-G."/>
            <person name="Min B."/>
            <person name="Kim J.-G."/>
            <person name="Kim S."/>
            <person name="Oh Y.-L."/>
            <person name="Kong W.-S."/>
            <person name="Park H."/>
            <person name="Jeong J."/>
            <person name="Song E.-S."/>
        </authorList>
    </citation>
    <scope>NUCLEOTIDE SEQUENCE [LARGE SCALE GENOMIC DNA]</scope>
    <source>
        <strain evidence="2">51987-8</strain>
    </source>
</reference>
<dbReference type="AlphaFoldDB" id="A0A369JBT6"/>
<dbReference type="Proteomes" id="UP000076154">
    <property type="component" value="Unassembled WGS sequence"/>
</dbReference>